<dbReference type="EC" id="6.3.5.-" evidence="5"/>
<dbReference type="InterPro" id="IPR017958">
    <property type="entry name" value="Gln-tRNA_amidoTrfase_suB_CS"/>
</dbReference>
<proteinExistence type="inferred from homology"/>
<organism evidence="9">
    <name type="scientific">Haemonchus placei</name>
    <name type="common">Barber's pole worm</name>
    <dbReference type="NCBI Taxonomy" id="6290"/>
    <lineage>
        <taxon>Eukaryota</taxon>
        <taxon>Metazoa</taxon>
        <taxon>Ecdysozoa</taxon>
        <taxon>Nematoda</taxon>
        <taxon>Chromadorea</taxon>
        <taxon>Rhabditida</taxon>
        <taxon>Rhabditina</taxon>
        <taxon>Rhabditomorpha</taxon>
        <taxon>Strongyloidea</taxon>
        <taxon>Trichostrongylidae</taxon>
        <taxon>Haemonchus</taxon>
    </lineage>
</organism>
<name>A0A0N4W1G3_HAEPC</name>
<evidence type="ECO:0000256" key="2">
    <source>
        <dbReference type="ARBA" id="ARBA00022741"/>
    </source>
</evidence>
<dbReference type="GO" id="GO:0005739">
    <property type="term" value="C:mitochondrion"/>
    <property type="evidence" value="ECO:0007669"/>
    <property type="project" value="UniProtKB-SubCell"/>
</dbReference>
<dbReference type="GO" id="GO:0032543">
    <property type="term" value="P:mitochondrial translation"/>
    <property type="evidence" value="ECO:0007669"/>
    <property type="project" value="UniProtKB-UniRule"/>
</dbReference>
<comment type="subcellular location">
    <subcellularLocation>
        <location evidence="5">Mitochondrion</location>
    </subcellularLocation>
</comment>
<dbReference type="PROSITE" id="PS01234">
    <property type="entry name" value="GATB"/>
    <property type="match status" value="1"/>
</dbReference>
<evidence type="ECO:0000256" key="4">
    <source>
        <dbReference type="ARBA" id="ARBA00022917"/>
    </source>
</evidence>
<keyword evidence="1 5" id="KW-0436">Ligase</keyword>
<dbReference type="Pfam" id="PF02934">
    <property type="entry name" value="GatB_N"/>
    <property type="match status" value="1"/>
</dbReference>
<dbReference type="PANTHER" id="PTHR11659:SF0">
    <property type="entry name" value="GLUTAMYL-TRNA(GLN) AMIDOTRANSFERASE SUBUNIT B, MITOCHONDRIAL"/>
    <property type="match status" value="1"/>
</dbReference>
<dbReference type="EMBL" id="UZAF01016121">
    <property type="protein sequence ID" value="VDO20971.1"/>
    <property type="molecule type" value="Genomic_DNA"/>
</dbReference>
<gene>
    <name evidence="7" type="ORF">HPLM_LOCUS3470</name>
</gene>
<dbReference type="InterPro" id="IPR017959">
    <property type="entry name" value="Asn/Gln-tRNA_amidoTrfase_suB/E"/>
</dbReference>
<dbReference type="AlphaFoldDB" id="A0A0N4W1G3"/>
<dbReference type="InterPro" id="IPR004413">
    <property type="entry name" value="GatB"/>
</dbReference>
<keyword evidence="2 5" id="KW-0547">Nucleotide-binding</keyword>
<dbReference type="InterPro" id="IPR014746">
    <property type="entry name" value="Gln_synth/guanido_kin_cat_dom"/>
</dbReference>
<evidence type="ECO:0000256" key="5">
    <source>
        <dbReference type="HAMAP-Rule" id="MF_03147"/>
    </source>
</evidence>
<dbReference type="OMA" id="CFVQQLR"/>
<reference evidence="9" key="1">
    <citation type="submission" date="2017-02" db="UniProtKB">
        <authorList>
            <consortium name="WormBaseParasite"/>
        </authorList>
    </citation>
    <scope>IDENTIFICATION</scope>
</reference>
<dbReference type="SUPFAM" id="SSF55931">
    <property type="entry name" value="Glutamine synthetase/guanido kinase"/>
    <property type="match status" value="1"/>
</dbReference>
<dbReference type="GO" id="GO:0070681">
    <property type="term" value="P:glutaminyl-tRNAGln biosynthesis via transamidation"/>
    <property type="evidence" value="ECO:0007669"/>
    <property type="project" value="UniProtKB-UniRule"/>
</dbReference>
<comment type="catalytic activity">
    <reaction evidence="5">
        <text>L-glutamyl-tRNA(Gln) + L-glutamine + ATP + H2O = L-glutaminyl-tRNA(Gln) + L-glutamate + ADP + phosphate + H(+)</text>
        <dbReference type="Rhea" id="RHEA:17521"/>
        <dbReference type="Rhea" id="RHEA-COMP:9681"/>
        <dbReference type="Rhea" id="RHEA-COMP:9684"/>
        <dbReference type="ChEBI" id="CHEBI:15377"/>
        <dbReference type="ChEBI" id="CHEBI:15378"/>
        <dbReference type="ChEBI" id="CHEBI:29985"/>
        <dbReference type="ChEBI" id="CHEBI:30616"/>
        <dbReference type="ChEBI" id="CHEBI:43474"/>
        <dbReference type="ChEBI" id="CHEBI:58359"/>
        <dbReference type="ChEBI" id="CHEBI:78520"/>
        <dbReference type="ChEBI" id="CHEBI:78521"/>
        <dbReference type="ChEBI" id="CHEBI:456216"/>
    </reaction>
</comment>
<dbReference type="STRING" id="6290.A0A0N4W1G3"/>
<dbReference type="NCBIfam" id="NF004012">
    <property type="entry name" value="PRK05477.1-2"/>
    <property type="match status" value="1"/>
</dbReference>
<dbReference type="PANTHER" id="PTHR11659">
    <property type="entry name" value="GLUTAMYL-TRNA GLN AMIDOTRANSFERASE SUBUNIT B MITOCHONDRIAL AND PROKARYOTIC PET112-RELATED"/>
    <property type="match status" value="1"/>
</dbReference>
<comment type="similarity">
    <text evidence="5">Belongs to the GatB/GatE family. GatB subfamily.</text>
</comment>
<comment type="function">
    <text evidence="5">Allows the formation of correctly charged Gln-tRNA(Gln) through the transamidation of misacylated Glu-tRNA(Gln) in the mitochondria. The reaction takes place in the presence of glutamine and ATP through an activated gamma-phospho-Glu-tRNA(Gln).</text>
</comment>
<sequence>MRVALRPLPWRVLRRKLSKLAQLSREEFQPVIGLEVHVQLNTKSKLFSRAPCDSDAPPNSQVAAFDMATPGTLPMLNKSCVMHALRMAVLLNCEIPPYCRFDRKHYFYADMPAGYQITQSDQPVARNGRFTYSVYSEDIPSYNKEVRITQLQLEQDSGKTIHFGQSSLIDLNRAGAPLVEVVSEPDFSTALEAMCFVQQLRLLLMHHGICQGEMHKGHLRVDANVSLSHDGNKGVRTEVKNINSLRHLHTAINFEINRQYEVISSGNRVINETRTCDEHGRTVSMRDKEEITDYRFIPEPNLPFLKVSKLNWNCSYAFIEKQILVFSLQESTDLSRFVNLCADRLKNCGASEFVTWMNELKMMMLRITSNTADFDFESVSHQNRGRRAGRADSICSLVFNKRRRLIECCQLFNENNLWRITDEATINKMMEEVLAKNEKLVQKASTGHAKSVTKLRNLLVDSSKKRIDSEQAENAIVARLNILKSSTCSEK</sequence>
<dbReference type="Proteomes" id="UP000268014">
    <property type="component" value="Unassembled WGS sequence"/>
</dbReference>
<dbReference type="HAMAP" id="MF_00121">
    <property type="entry name" value="GatB"/>
    <property type="match status" value="1"/>
</dbReference>
<dbReference type="OrthoDB" id="1722066at2759"/>
<dbReference type="GO" id="GO:0005524">
    <property type="term" value="F:ATP binding"/>
    <property type="evidence" value="ECO:0007669"/>
    <property type="project" value="UniProtKB-KW"/>
</dbReference>
<dbReference type="WBParaSite" id="HPLM_0000347801-mRNA-1">
    <property type="protein sequence ID" value="HPLM_0000347801-mRNA-1"/>
    <property type="gene ID" value="HPLM_0000347801"/>
</dbReference>
<accession>A0A0N4W1G3</accession>
<evidence type="ECO:0000313" key="9">
    <source>
        <dbReference type="WBParaSite" id="HPLM_0000347801-mRNA-1"/>
    </source>
</evidence>
<keyword evidence="4 5" id="KW-0648">Protein biosynthesis</keyword>
<evidence type="ECO:0000256" key="3">
    <source>
        <dbReference type="ARBA" id="ARBA00022840"/>
    </source>
</evidence>
<dbReference type="NCBIfam" id="TIGR00133">
    <property type="entry name" value="gatB"/>
    <property type="match status" value="1"/>
</dbReference>
<keyword evidence="8" id="KW-1185">Reference proteome</keyword>
<dbReference type="InterPro" id="IPR006075">
    <property type="entry name" value="Asn/Gln-tRNA_Trfase_suB/E_cat"/>
</dbReference>
<feature type="domain" description="Aspartyl/Glutamyl-tRNA(Gln) amidotransferase subunit B/E catalytic" evidence="6">
    <location>
        <begin position="31"/>
        <end position="309"/>
    </location>
</feature>
<keyword evidence="3 5" id="KW-0067">ATP-binding</keyword>
<evidence type="ECO:0000313" key="7">
    <source>
        <dbReference type="EMBL" id="VDO20971.1"/>
    </source>
</evidence>
<protein>
    <recommendedName>
        <fullName evidence="5">Glutamyl-tRNA(Gln) amidotransferase subunit B, mitochondrial</fullName>
        <shortName evidence="5">Glu-AdT subunit B</shortName>
        <ecNumber evidence="5">6.3.5.-</ecNumber>
    </recommendedName>
</protein>
<evidence type="ECO:0000256" key="1">
    <source>
        <dbReference type="ARBA" id="ARBA00022598"/>
    </source>
</evidence>
<evidence type="ECO:0000313" key="8">
    <source>
        <dbReference type="Proteomes" id="UP000268014"/>
    </source>
</evidence>
<comment type="subunit">
    <text evidence="5">Subunit of the heterotrimeric GatCAB amidotransferase (AdT) complex, composed of A, B and C subunits.</text>
</comment>
<dbReference type="GO" id="GO:0050567">
    <property type="term" value="F:glutaminyl-tRNA synthase (glutamine-hydrolyzing) activity"/>
    <property type="evidence" value="ECO:0007669"/>
    <property type="project" value="UniProtKB-UniRule"/>
</dbReference>
<evidence type="ECO:0000259" key="6">
    <source>
        <dbReference type="Pfam" id="PF02934"/>
    </source>
</evidence>
<reference evidence="7 8" key="2">
    <citation type="submission" date="2018-11" db="EMBL/GenBank/DDBJ databases">
        <authorList>
            <consortium name="Pathogen Informatics"/>
        </authorList>
    </citation>
    <scope>NUCLEOTIDE SEQUENCE [LARGE SCALE GENOMIC DNA]</scope>
    <source>
        <strain evidence="7 8">MHpl1</strain>
    </source>
</reference>
<dbReference type="GO" id="GO:0030956">
    <property type="term" value="C:glutamyl-tRNA(Gln) amidotransferase complex"/>
    <property type="evidence" value="ECO:0007669"/>
    <property type="project" value="UniProtKB-UniRule"/>
</dbReference>
<keyword evidence="5" id="KW-0496">Mitochondrion</keyword>